<gene>
    <name evidence="3" type="ORF">SAMN04489867_0500</name>
</gene>
<evidence type="ECO:0000313" key="3">
    <source>
        <dbReference type="EMBL" id="SDO75500.1"/>
    </source>
</evidence>
<evidence type="ECO:0000256" key="1">
    <source>
        <dbReference type="SAM" id="MobiDB-lite"/>
    </source>
</evidence>
<dbReference type="EMBL" id="LT629711">
    <property type="protein sequence ID" value="SDO75500.1"/>
    <property type="molecule type" value="Genomic_DNA"/>
</dbReference>
<feature type="compositionally biased region" description="Low complexity" evidence="1">
    <location>
        <begin position="120"/>
        <end position="145"/>
    </location>
</feature>
<dbReference type="RefSeq" id="WP_091781023.1">
    <property type="nucleotide sequence ID" value="NZ_LT629711.1"/>
</dbReference>
<dbReference type="Pfam" id="PF14530">
    <property type="entry name" value="DUF4439"/>
    <property type="match status" value="1"/>
</dbReference>
<dbReference type="InterPro" id="IPR012347">
    <property type="entry name" value="Ferritin-like"/>
</dbReference>
<dbReference type="InterPro" id="IPR029447">
    <property type="entry name" value="DUF4439"/>
</dbReference>
<dbReference type="Proteomes" id="UP000199077">
    <property type="component" value="Chromosome I"/>
</dbReference>
<organism evidence="3 4">
    <name type="scientific">Pedococcus dokdonensis</name>
    <dbReference type="NCBI Taxonomy" id="443156"/>
    <lineage>
        <taxon>Bacteria</taxon>
        <taxon>Bacillati</taxon>
        <taxon>Actinomycetota</taxon>
        <taxon>Actinomycetes</taxon>
        <taxon>Micrococcales</taxon>
        <taxon>Intrasporangiaceae</taxon>
        <taxon>Pedococcus</taxon>
    </lineage>
</organism>
<dbReference type="AlphaFoldDB" id="A0A1H0M5U7"/>
<dbReference type="InterPro" id="IPR009078">
    <property type="entry name" value="Ferritin-like_SF"/>
</dbReference>
<dbReference type="STRING" id="443156.SAMN04489867_0500"/>
<evidence type="ECO:0000259" key="2">
    <source>
        <dbReference type="Pfam" id="PF14530"/>
    </source>
</evidence>
<name>A0A1H0M5U7_9MICO</name>
<feature type="domain" description="DUF4439" evidence="2">
    <location>
        <begin position="227"/>
        <end position="350"/>
    </location>
</feature>
<dbReference type="OrthoDB" id="5146090at2"/>
<accession>A0A1H0M5U7</accession>
<reference evidence="4" key="1">
    <citation type="submission" date="2016-10" db="EMBL/GenBank/DDBJ databases">
        <authorList>
            <person name="Varghese N."/>
            <person name="Submissions S."/>
        </authorList>
    </citation>
    <scope>NUCLEOTIDE SEQUENCE [LARGE SCALE GENOMIC DNA]</scope>
    <source>
        <strain evidence="4">DSM 22329</strain>
    </source>
</reference>
<evidence type="ECO:0000313" key="4">
    <source>
        <dbReference type="Proteomes" id="UP000199077"/>
    </source>
</evidence>
<sequence>MSTADPGMPPRPTRRGVLSVGVGLGLGSVAAMALSACGIRLEDDAPRVPLIPTRAPIPGESFLLALWQHSTDLADRAASLGGAGTGLPARLAALHRRQSTVLQAELLRLGVPQKILDEASAAPPTTATGTSTTSPGVTAPSTGSPAPTATGRATASAPTTGPKALAAEEASDLGPTAIASLASVPDAAVPLIGSVLAQRSAAANLLGTPVTWPEPAWSAPSLAASYLESTRAAVYAFEVVAAQSTSGAQQTLARATLATLEARASEQETLAGATAEPPALGYPLPFQVTTPAAARKLAVQVVTDLRASVARDLGSANGDLGPLGALVQWLGDTEVLASRWGVPLAPFPGLS</sequence>
<feature type="region of interest" description="Disordered" evidence="1">
    <location>
        <begin position="120"/>
        <end position="161"/>
    </location>
</feature>
<dbReference type="SUPFAM" id="SSF47240">
    <property type="entry name" value="Ferritin-like"/>
    <property type="match status" value="1"/>
</dbReference>
<dbReference type="Gene3D" id="1.20.1260.10">
    <property type="match status" value="1"/>
</dbReference>
<proteinExistence type="predicted"/>
<protein>
    <recommendedName>
        <fullName evidence="2">DUF4439 domain-containing protein</fullName>
    </recommendedName>
</protein>
<keyword evidence="4" id="KW-1185">Reference proteome</keyword>